<dbReference type="NCBIfam" id="TIGR00209">
    <property type="entry name" value="galT_1"/>
    <property type="match status" value="1"/>
</dbReference>
<keyword evidence="21" id="KW-1185">Reference proteome</keyword>
<organism evidence="20 21">
    <name type="scientific">Qipengyuania soli</name>
    <dbReference type="NCBI Taxonomy" id="2782568"/>
    <lineage>
        <taxon>Bacteria</taxon>
        <taxon>Pseudomonadati</taxon>
        <taxon>Pseudomonadota</taxon>
        <taxon>Alphaproteobacteria</taxon>
        <taxon>Sphingomonadales</taxon>
        <taxon>Erythrobacteraceae</taxon>
        <taxon>Qipengyuania</taxon>
    </lineage>
</organism>
<evidence type="ECO:0000313" key="21">
    <source>
        <dbReference type="Proteomes" id="UP000594459"/>
    </source>
</evidence>
<dbReference type="AlphaFoldDB" id="A0A7S8F4W7"/>
<evidence type="ECO:0000256" key="8">
    <source>
        <dbReference type="ARBA" id="ARBA00022723"/>
    </source>
</evidence>
<evidence type="ECO:0000256" key="5">
    <source>
        <dbReference type="ARBA" id="ARBA00016340"/>
    </source>
</evidence>
<feature type="binding site" evidence="15">
    <location>
        <position position="177"/>
    </location>
    <ligand>
        <name>Fe cation</name>
        <dbReference type="ChEBI" id="CHEBI:24875"/>
    </ligand>
</feature>
<dbReference type="KEGG" id="qso:IRL76_00820"/>
<dbReference type="Proteomes" id="UP000594459">
    <property type="component" value="Chromosome"/>
</dbReference>
<feature type="binding site" evidence="14">
    <location>
        <position position="49"/>
    </location>
    <ligand>
        <name>Zn(2+)</name>
        <dbReference type="ChEBI" id="CHEBI:29105"/>
    </ligand>
</feature>
<feature type="domain" description="Galactose-1-phosphate uridyl transferase N-terminal" evidence="18">
    <location>
        <begin position="3"/>
        <end position="171"/>
    </location>
</feature>
<dbReference type="EMBL" id="CP064654">
    <property type="protein sequence ID" value="QPC99160.1"/>
    <property type="molecule type" value="Genomic_DNA"/>
</dbReference>
<dbReference type="GO" id="GO:0005737">
    <property type="term" value="C:cytoplasm"/>
    <property type="evidence" value="ECO:0007669"/>
    <property type="project" value="TreeGrafter"/>
</dbReference>
<dbReference type="PANTHER" id="PTHR11943">
    <property type="entry name" value="GALACTOSE-1-PHOSPHATE URIDYLYLTRANSFERASE"/>
    <property type="match status" value="1"/>
</dbReference>
<proteinExistence type="inferred from homology"/>
<dbReference type="InterPro" id="IPR005849">
    <property type="entry name" value="GalP_Utransf_N"/>
</dbReference>
<feature type="active site" description="Tele-UMP-histidine intermediate" evidence="13">
    <location>
        <position position="161"/>
    </location>
</feature>
<sequence>MSTADHPHRRLNRLTGEWVLVSPQRMKRPWQGETKPAAAGDRPSHDPSCYLCPGNERVGGVPNPDYGGAFVFPNDFPALLCERDGSRRDGLLREEPAAGEARVICYSPDHSATLARLDDAGRREVVESWCDLSRDLGERWAYVQLFENKGAMMGASSPHPHGQVWASDFVPTIVAQEDKCQRDYRDGNGANLLAAVIEAELAEGSRVICANDHWLAIVPHWAAWPFETLLIARDDVARMEDLSDKARDALARILGQLLPAYDALFDTDFPYSMGWHGAPHDASADTAHWRLHAHFFPPLLRSAEIRKHMVGYELMAETQRDLTPEAAAQRLRECLA</sequence>
<keyword evidence="9 14" id="KW-0862">Zinc</keyword>
<dbReference type="Pfam" id="PF02744">
    <property type="entry name" value="GalP_UDP_tr_C"/>
    <property type="match status" value="1"/>
</dbReference>
<evidence type="ECO:0000256" key="17">
    <source>
        <dbReference type="SAM" id="MobiDB-lite"/>
    </source>
</evidence>
<evidence type="ECO:0000256" key="14">
    <source>
        <dbReference type="PIRSR" id="PIRSR000808-3"/>
    </source>
</evidence>
<keyword evidence="15" id="KW-0408">Iron</keyword>
<dbReference type="GO" id="GO:0008108">
    <property type="term" value="F:UDP-glucose:hexose-1-phosphate uridylyltransferase activity"/>
    <property type="evidence" value="ECO:0007669"/>
    <property type="project" value="UniProtKB-UniRule"/>
</dbReference>
<dbReference type="SUPFAM" id="SSF54197">
    <property type="entry name" value="HIT-like"/>
    <property type="match status" value="2"/>
</dbReference>
<evidence type="ECO:0000313" key="20">
    <source>
        <dbReference type="EMBL" id="QPC99160.1"/>
    </source>
</evidence>
<feature type="binding site" evidence="15">
    <location>
        <position position="276"/>
    </location>
    <ligand>
        <name>Fe cation</name>
        <dbReference type="ChEBI" id="CHEBI:24875"/>
    </ligand>
</feature>
<comment type="catalytic activity">
    <reaction evidence="1 16">
        <text>alpha-D-galactose 1-phosphate + UDP-alpha-D-glucose = alpha-D-glucose 1-phosphate + UDP-alpha-D-galactose</text>
        <dbReference type="Rhea" id="RHEA:13989"/>
        <dbReference type="ChEBI" id="CHEBI:58336"/>
        <dbReference type="ChEBI" id="CHEBI:58601"/>
        <dbReference type="ChEBI" id="CHEBI:58885"/>
        <dbReference type="ChEBI" id="CHEBI:66914"/>
        <dbReference type="EC" id="2.7.7.12"/>
    </reaction>
</comment>
<dbReference type="GO" id="GO:0008270">
    <property type="term" value="F:zinc ion binding"/>
    <property type="evidence" value="ECO:0007669"/>
    <property type="project" value="InterPro"/>
</dbReference>
<feature type="binding site" evidence="14">
    <location>
        <position position="110"/>
    </location>
    <ligand>
        <name>Zn(2+)</name>
        <dbReference type="ChEBI" id="CHEBI:29105"/>
    </ligand>
</feature>
<evidence type="ECO:0000259" key="18">
    <source>
        <dbReference type="Pfam" id="PF01087"/>
    </source>
</evidence>
<evidence type="ECO:0000256" key="1">
    <source>
        <dbReference type="ARBA" id="ARBA00001107"/>
    </source>
</evidence>
<evidence type="ECO:0000256" key="9">
    <source>
        <dbReference type="ARBA" id="ARBA00022833"/>
    </source>
</evidence>
<name>A0A7S8F4W7_9SPHN</name>
<dbReference type="InterPro" id="IPR005850">
    <property type="entry name" value="GalP_Utransf_C"/>
</dbReference>
<evidence type="ECO:0000256" key="15">
    <source>
        <dbReference type="PIRSR" id="PIRSR000808-4"/>
    </source>
</evidence>
<protein>
    <recommendedName>
        <fullName evidence="5 12">Galactose-1-phosphate uridylyltransferase</fullName>
        <ecNumber evidence="4 12">2.7.7.12</ecNumber>
    </recommendedName>
</protein>
<dbReference type="Pfam" id="PF01087">
    <property type="entry name" value="GalP_UDP_transf"/>
    <property type="match status" value="1"/>
</dbReference>
<keyword evidence="7 16" id="KW-0548">Nucleotidyltransferase</keyword>
<feature type="binding site" evidence="15">
    <location>
        <position position="292"/>
    </location>
    <ligand>
        <name>Fe cation</name>
        <dbReference type="ChEBI" id="CHEBI:24875"/>
    </ligand>
</feature>
<keyword evidence="11 16" id="KW-0119">Carbohydrate metabolism</keyword>
<comment type="cofactor">
    <cofactor evidence="15">
        <name>Fe cation</name>
        <dbReference type="ChEBI" id="CHEBI:24875"/>
    </cofactor>
    <text evidence="15">Binds 1 Fe cation per subunit.</text>
</comment>
<dbReference type="UniPathway" id="UPA00214"/>
<dbReference type="RefSeq" id="WP_200982267.1">
    <property type="nucleotide sequence ID" value="NZ_CP064654.1"/>
</dbReference>
<evidence type="ECO:0000256" key="4">
    <source>
        <dbReference type="ARBA" id="ARBA00012384"/>
    </source>
</evidence>
<evidence type="ECO:0000256" key="6">
    <source>
        <dbReference type="ARBA" id="ARBA00022679"/>
    </source>
</evidence>
<dbReference type="InterPro" id="IPR019779">
    <property type="entry name" value="GalP_UDPtransf1_His-AS"/>
</dbReference>
<evidence type="ECO:0000256" key="16">
    <source>
        <dbReference type="RuleBase" id="RU000506"/>
    </source>
</evidence>
<evidence type="ECO:0000256" key="10">
    <source>
        <dbReference type="ARBA" id="ARBA00023144"/>
    </source>
</evidence>
<evidence type="ECO:0000259" key="19">
    <source>
        <dbReference type="Pfam" id="PF02744"/>
    </source>
</evidence>
<dbReference type="FunFam" id="3.30.428.10:FF:000001">
    <property type="entry name" value="Galactose-1-phosphate uridylyltransferase"/>
    <property type="match status" value="1"/>
</dbReference>
<evidence type="ECO:0000256" key="11">
    <source>
        <dbReference type="ARBA" id="ARBA00023277"/>
    </source>
</evidence>
<comment type="cofactor">
    <cofactor evidence="14">
        <name>Zn(2+)</name>
        <dbReference type="ChEBI" id="CHEBI:29105"/>
    </cofactor>
    <text evidence="14">Binds 1 zinc ion per subunit.</text>
</comment>
<dbReference type="PANTHER" id="PTHR11943:SF1">
    <property type="entry name" value="GALACTOSE-1-PHOSPHATE URIDYLYLTRANSFERASE"/>
    <property type="match status" value="1"/>
</dbReference>
<keyword evidence="6 16" id="KW-0808">Transferase</keyword>
<evidence type="ECO:0000256" key="2">
    <source>
        <dbReference type="ARBA" id="ARBA00004947"/>
    </source>
</evidence>
<evidence type="ECO:0000256" key="7">
    <source>
        <dbReference type="ARBA" id="ARBA00022695"/>
    </source>
</evidence>
<dbReference type="InterPro" id="IPR036265">
    <property type="entry name" value="HIT-like_sf"/>
</dbReference>
<comment type="pathway">
    <text evidence="2 16">Carbohydrate metabolism; galactose metabolism.</text>
</comment>
<dbReference type="NCBIfam" id="NF008724">
    <property type="entry name" value="PRK11720.1"/>
    <property type="match status" value="1"/>
</dbReference>
<feature type="binding site" evidence="14">
    <location>
        <position position="159"/>
    </location>
    <ligand>
        <name>Zn(2+)</name>
        <dbReference type="ChEBI" id="CHEBI:29105"/>
    </ligand>
</feature>
<evidence type="ECO:0000256" key="3">
    <source>
        <dbReference type="ARBA" id="ARBA00010951"/>
    </source>
</evidence>
<evidence type="ECO:0000256" key="12">
    <source>
        <dbReference type="NCBIfam" id="TIGR00209"/>
    </source>
</evidence>
<dbReference type="EC" id="2.7.7.12" evidence="4 12"/>
<dbReference type="PIRSF" id="PIRSF000808">
    <property type="entry name" value="GalT"/>
    <property type="match status" value="1"/>
</dbReference>
<keyword evidence="8 14" id="KW-0479">Metal-binding</keyword>
<comment type="similarity">
    <text evidence="3 16">Belongs to the galactose-1-phosphate uridylyltransferase type 1 family.</text>
</comment>
<feature type="binding site" evidence="14">
    <location>
        <position position="52"/>
    </location>
    <ligand>
        <name>Zn(2+)</name>
        <dbReference type="ChEBI" id="CHEBI:29105"/>
    </ligand>
</feature>
<feature type="domain" description="Galactose-1-phosphate uridyl transferase C-terminal" evidence="19">
    <location>
        <begin position="178"/>
        <end position="333"/>
    </location>
</feature>
<dbReference type="CDD" id="cd00608">
    <property type="entry name" value="GalT"/>
    <property type="match status" value="1"/>
</dbReference>
<dbReference type="Gene3D" id="3.30.428.10">
    <property type="entry name" value="HIT-like"/>
    <property type="match status" value="2"/>
</dbReference>
<gene>
    <name evidence="20" type="ORF">IRL76_00820</name>
</gene>
<dbReference type="GO" id="GO:0033499">
    <property type="term" value="P:galactose catabolic process via UDP-galactose, Leloir pathway"/>
    <property type="evidence" value="ECO:0007669"/>
    <property type="project" value="TreeGrafter"/>
</dbReference>
<reference evidence="20 21" key="1">
    <citation type="submission" date="2020-11" db="EMBL/GenBank/DDBJ databases">
        <title>The genome sequence of Erythrobacter sp. 6D36.</title>
        <authorList>
            <person name="Liu Y."/>
        </authorList>
    </citation>
    <scope>NUCLEOTIDE SEQUENCE [LARGE SCALE GENOMIC DNA]</scope>
    <source>
        <strain evidence="20 21">6D36</strain>
    </source>
</reference>
<evidence type="ECO:0000256" key="13">
    <source>
        <dbReference type="PIRSR" id="PIRSR000808-1"/>
    </source>
</evidence>
<dbReference type="PROSITE" id="PS00117">
    <property type="entry name" value="GAL_P_UDP_TRANSF_I"/>
    <property type="match status" value="1"/>
</dbReference>
<feature type="binding site" evidence="15">
    <location>
        <position position="294"/>
    </location>
    <ligand>
        <name>Fe cation</name>
        <dbReference type="ChEBI" id="CHEBI:24875"/>
    </ligand>
</feature>
<accession>A0A7S8F4W7</accession>
<feature type="region of interest" description="Disordered" evidence="17">
    <location>
        <begin position="25"/>
        <end position="45"/>
    </location>
</feature>
<dbReference type="InterPro" id="IPR001937">
    <property type="entry name" value="GalP_UDPtransf1"/>
</dbReference>
<keyword evidence="10 16" id="KW-0299">Galactose metabolism</keyword>